<evidence type="ECO:0000313" key="2">
    <source>
        <dbReference type="EMBL" id="EJK72294.1"/>
    </source>
</evidence>
<gene>
    <name evidence="2" type="ORF">THAOC_06185</name>
</gene>
<sequence length="104" mass="11779">RSWEGWRKARRKSEGRPAELPREAEDTHAETDRGKARANLGTWAAGATEGRGRRRRKRSEESRESRALTAPSQRHELIMASESASPDDYMDMDTTDDRSLPGPN</sequence>
<comment type="caution">
    <text evidence="2">The sequence shown here is derived from an EMBL/GenBank/DDBJ whole genome shotgun (WGS) entry which is preliminary data.</text>
</comment>
<feature type="compositionally biased region" description="Basic and acidic residues" evidence="1">
    <location>
        <begin position="95"/>
        <end position="104"/>
    </location>
</feature>
<proteinExistence type="predicted"/>
<feature type="compositionally biased region" description="Basic and acidic residues" evidence="1">
    <location>
        <begin position="1"/>
        <end position="35"/>
    </location>
</feature>
<protein>
    <submittedName>
        <fullName evidence="2">Uncharacterized protein</fullName>
    </submittedName>
</protein>
<feature type="non-terminal residue" evidence="2">
    <location>
        <position position="1"/>
    </location>
</feature>
<dbReference type="AlphaFoldDB" id="K0T5A3"/>
<evidence type="ECO:0000313" key="3">
    <source>
        <dbReference type="Proteomes" id="UP000266841"/>
    </source>
</evidence>
<name>K0T5A3_THAOC</name>
<feature type="region of interest" description="Disordered" evidence="1">
    <location>
        <begin position="1"/>
        <end position="104"/>
    </location>
</feature>
<evidence type="ECO:0000256" key="1">
    <source>
        <dbReference type="SAM" id="MobiDB-lite"/>
    </source>
</evidence>
<dbReference type="EMBL" id="AGNL01006061">
    <property type="protein sequence ID" value="EJK72294.1"/>
    <property type="molecule type" value="Genomic_DNA"/>
</dbReference>
<dbReference type="Proteomes" id="UP000266841">
    <property type="component" value="Unassembled WGS sequence"/>
</dbReference>
<keyword evidence="3" id="KW-1185">Reference proteome</keyword>
<organism evidence="2 3">
    <name type="scientific">Thalassiosira oceanica</name>
    <name type="common">Marine diatom</name>
    <dbReference type="NCBI Taxonomy" id="159749"/>
    <lineage>
        <taxon>Eukaryota</taxon>
        <taxon>Sar</taxon>
        <taxon>Stramenopiles</taxon>
        <taxon>Ochrophyta</taxon>
        <taxon>Bacillariophyta</taxon>
        <taxon>Coscinodiscophyceae</taxon>
        <taxon>Thalassiosirophycidae</taxon>
        <taxon>Thalassiosirales</taxon>
        <taxon>Thalassiosiraceae</taxon>
        <taxon>Thalassiosira</taxon>
    </lineage>
</organism>
<reference evidence="2 3" key="1">
    <citation type="journal article" date="2012" name="Genome Biol.">
        <title>Genome and low-iron response of an oceanic diatom adapted to chronic iron limitation.</title>
        <authorList>
            <person name="Lommer M."/>
            <person name="Specht M."/>
            <person name="Roy A.S."/>
            <person name="Kraemer L."/>
            <person name="Andreson R."/>
            <person name="Gutowska M.A."/>
            <person name="Wolf J."/>
            <person name="Bergner S.V."/>
            <person name="Schilhabel M.B."/>
            <person name="Klostermeier U.C."/>
            <person name="Beiko R.G."/>
            <person name="Rosenstiel P."/>
            <person name="Hippler M."/>
            <person name="Laroche J."/>
        </authorList>
    </citation>
    <scope>NUCLEOTIDE SEQUENCE [LARGE SCALE GENOMIC DNA]</scope>
    <source>
        <strain evidence="2 3">CCMP1005</strain>
    </source>
</reference>
<accession>K0T5A3</accession>